<dbReference type="GO" id="GO:0045944">
    <property type="term" value="P:positive regulation of transcription by RNA polymerase II"/>
    <property type="evidence" value="ECO:0007669"/>
    <property type="project" value="UniProtKB-ARBA"/>
</dbReference>
<keyword evidence="12" id="KW-1185">Reference proteome</keyword>
<name>A0A2J7PP09_9NEOP</name>
<dbReference type="FunFam" id="4.10.280.10:FF:000076">
    <property type="entry name" value="hypoxia-inducible factor 3-alpha isoform X1"/>
    <property type="match status" value="1"/>
</dbReference>
<dbReference type="GO" id="GO:0005737">
    <property type="term" value="C:cytoplasm"/>
    <property type="evidence" value="ECO:0007669"/>
    <property type="project" value="InterPro"/>
</dbReference>
<evidence type="ECO:0000256" key="7">
    <source>
        <dbReference type="ARBA" id="ARBA00023242"/>
    </source>
</evidence>
<evidence type="ECO:0000256" key="6">
    <source>
        <dbReference type="ARBA" id="ARBA00023163"/>
    </source>
</evidence>
<dbReference type="InterPro" id="IPR001067">
    <property type="entry name" value="Nuc_translocat"/>
</dbReference>
<dbReference type="PANTHER" id="PTHR23043">
    <property type="entry name" value="HYPOXIA-INDUCIBLE FACTOR 1 ALPHA"/>
    <property type="match status" value="1"/>
</dbReference>
<dbReference type="Pfam" id="PF17906">
    <property type="entry name" value="HTH_48"/>
    <property type="match status" value="1"/>
</dbReference>
<evidence type="ECO:0000256" key="3">
    <source>
        <dbReference type="ARBA" id="ARBA00022843"/>
    </source>
</evidence>
<dbReference type="Pfam" id="PF00989">
    <property type="entry name" value="PAS"/>
    <property type="match status" value="1"/>
</dbReference>
<evidence type="ECO:0000256" key="8">
    <source>
        <dbReference type="ARBA" id="ARBA00023278"/>
    </source>
</evidence>
<feature type="domain" description="PAS" evidence="9">
    <location>
        <begin position="88"/>
        <end position="143"/>
    </location>
</feature>
<dbReference type="SMART" id="SM00091">
    <property type="entry name" value="PAS"/>
    <property type="match status" value="1"/>
</dbReference>
<dbReference type="GO" id="GO:0071456">
    <property type="term" value="P:cellular response to hypoxia"/>
    <property type="evidence" value="ECO:0007669"/>
    <property type="project" value="TreeGrafter"/>
</dbReference>
<keyword evidence="6" id="KW-0804">Transcription</keyword>
<dbReference type="STRING" id="105785.A0A2J7PP09"/>
<dbReference type="PRINTS" id="PR00785">
    <property type="entry name" value="NCTRNSLOCATR"/>
</dbReference>
<evidence type="ECO:0000259" key="10">
    <source>
        <dbReference type="PROSITE" id="PS50888"/>
    </source>
</evidence>
<evidence type="ECO:0000256" key="4">
    <source>
        <dbReference type="ARBA" id="ARBA00023015"/>
    </source>
</evidence>
<dbReference type="OrthoDB" id="6021714at2759"/>
<dbReference type="GO" id="GO:0005667">
    <property type="term" value="C:transcription regulator complex"/>
    <property type="evidence" value="ECO:0007669"/>
    <property type="project" value="InterPro"/>
</dbReference>
<dbReference type="PANTHER" id="PTHR23043:SF17">
    <property type="entry name" value="PROTEIN SIMILAR"/>
    <property type="match status" value="1"/>
</dbReference>
<evidence type="ECO:0000259" key="9">
    <source>
        <dbReference type="PROSITE" id="PS50112"/>
    </source>
</evidence>
<dbReference type="SUPFAM" id="SSF55785">
    <property type="entry name" value="PYP-like sensor domain (PAS domain)"/>
    <property type="match status" value="1"/>
</dbReference>
<evidence type="ECO:0000256" key="2">
    <source>
        <dbReference type="ARBA" id="ARBA00022737"/>
    </source>
</evidence>
<dbReference type="AlphaFoldDB" id="A0A2J7PP09"/>
<dbReference type="Proteomes" id="UP000235965">
    <property type="component" value="Unassembled WGS sequence"/>
</dbReference>
<feature type="domain" description="BHLH" evidence="10">
    <location>
        <begin position="12"/>
        <end position="65"/>
    </location>
</feature>
<dbReference type="InterPro" id="IPR036638">
    <property type="entry name" value="HLH_DNA-bd_sf"/>
</dbReference>
<organism evidence="11 12">
    <name type="scientific">Cryptotermes secundus</name>
    <dbReference type="NCBI Taxonomy" id="105785"/>
    <lineage>
        <taxon>Eukaryota</taxon>
        <taxon>Metazoa</taxon>
        <taxon>Ecdysozoa</taxon>
        <taxon>Arthropoda</taxon>
        <taxon>Hexapoda</taxon>
        <taxon>Insecta</taxon>
        <taxon>Pterygota</taxon>
        <taxon>Neoptera</taxon>
        <taxon>Polyneoptera</taxon>
        <taxon>Dictyoptera</taxon>
        <taxon>Blattodea</taxon>
        <taxon>Blattoidea</taxon>
        <taxon>Termitoidae</taxon>
        <taxon>Kalotermitidae</taxon>
        <taxon>Cryptotermitinae</taxon>
        <taxon>Cryptotermes</taxon>
    </lineage>
</organism>
<evidence type="ECO:0000256" key="1">
    <source>
        <dbReference type="ARBA" id="ARBA00004123"/>
    </source>
</evidence>
<dbReference type="SMART" id="SM00353">
    <property type="entry name" value="HLH"/>
    <property type="match status" value="1"/>
</dbReference>
<keyword evidence="2" id="KW-0677">Repeat</keyword>
<dbReference type="InterPro" id="IPR035965">
    <property type="entry name" value="PAS-like_dom_sf"/>
</dbReference>
<keyword evidence="4" id="KW-0805">Transcription regulation</keyword>
<gene>
    <name evidence="11" type="ORF">B7P43_G06934</name>
</gene>
<dbReference type="InterPro" id="IPR041426">
    <property type="entry name" value="Mos1_HTH"/>
</dbReference>
<keyword evidence="7" id="KW-0539">Nucleus</keyword>
<dbReference type="GO" id="GO:0000977">
    <property type="term" value="F:RNA polymerase II transcription regulatory region sequence-specific DNA binding"/>
    <property type="evidence" value="ECO:0007669"/>
    <property type="project" value="TreeGrafter"/>
</dbReference>
<keyword evidence="3" id="KW-0832">Ubl conjugation</keyword>
<comment type="subcellular location">
    <subcellularLocation>
        <location evidence="1">Nucleus</location>
    </subcellularLocation>
</comment>
<evidence type="ECO:0000313" key="11">
    <source>
        <dbReference type="EMBL" id="PNF18058.1"/>
    </source>
</evidence>
<dbReference type="GO" id="GO:0000981">
    <property type="term" value="F:DNA-binding transcription factor activity, RNA polymerase II-specific"/>
    <property type="evidence" value="ECO:0007669"/>
    <property type="project" value="TreeGrafter"/>
</dbReference>
<dbReference type="InterPro" id="IPR000014">
    <property type="entry name" value="PAS"/>
</dbReference>
<dbReference type="PROSITE" id="PS50888">
    <property type="entry name" value="BHLH"/>
    <property type="match status" value="1"/>
</dbReference>
<dbReference type="InterPro" id="IPR013767">
    <property type="entry name" value="PAS_fold"/>
</dbReference>
<dbReference type="Gene3D" id="1.10.10.1450">
    <property type="match status" value="1"/>
</dbReference>
<keyword evidence="8" id="KW-0379">Hydroxylation</keyword>
<dbReference type="InParanoid" id="A0A2J7PP09"/>
<evidence type="ECO:0000313" key="12">
    <source>
        <dbReference type="Proteomes" id="UP000235965"/>
    </source>
</evidence>
<dbReference type="CDD" id="cd11433">
    <property type="entry name" value="bHLH-PAS_HIF"/>
    <property type="match status" value="1"/>
</dbReference>
<dbReference type="InterPro" id="IPR011598">
    <property type="entry name" value="bHLH_dom"/>
</dbReference>
<dbReference type="PROSITE" id="PS50112">
    <property type="entry name" value="PAS"/>
    <property type="match status" value="1"/>
</dbReference>
<accession>A0A2J7PP09</accession>
<dbReference type="CDD" id="cd00130">
    <property type="entry name" value="PAS"/>
    <property type="match status" value="1"/>
</dbReference>
<protein>
    <submittedName>
        <fullName evidence="11">Uncharacterized protein</fullName>
    </submittedName>
</protein>
<proteinExistence type="predicted"/>
<dbReference type="Pfam" id="PF23171">
    <property type="entry name" value="bHLH_HIF1A"/>
    <property type="match status" value="1"/>
</dbReference>
<sequence length="417" mass="47593">MNFFRCFRNTEKRKEKSRDAARCRRSRETEIFTDLAQALPMPHTTISQLDKASIMRLAISFLKVRSLLNRLPESCKAKLDSTNDPLFLRALEGFLLVVSADGDMIFLSENISEYLGITQIDLMGHSIYEFSHPCDHDEIRDILSIKSPLLPVIPRSFFIRMKCTLTSKGRNVNLKSATYKVIHCTGHVLTSPSSCKKEIKTDCGAESDTNNNKQQQQQQHCLVAIGEPIPHPSNIEIPLDHQTFLSKHNLDMKFTYADDRFEVVVFIQCISRSGSMETCSSAMSTQVKQRAVIEFLTAEKVTPTEIHRRLKAVYGDDAVDRSTVNQWVIKFRGCEPGKAIIVDETHSERPITATDVNHCKLIDNLIQNDQRIAQKCIANHIGISKERVGFIIEQLGYRKICARWVPRRRLTDENKQR</sequence>
<dbReference type="GO" id="GO:0005634">
    <property type="term" value="C:nucleus"/>
    <property type="evidence" value="ECO:0007669"/>
    <property type="project" value="UniProtKB-SubCell"/>
</dbReference>
<dbReference type="Gene3D" id="4.10.280.10">
    <property type="entry name" value="Helix-loop-helix DNA-binding domain"/>
    <property type="match status" value="1"/>
</dbReference>
<dbReference type="EMBL" id="NEVH01023281">
    <property type="protein sequence ID" value="PNF18058.1"/>
    <property type="molecule type" value="Genomic_DNA"/>
</dbReference>
<dbReference type="SUPFAM" id="SSF47459">
    <property type="entry name" value="HLH, helix-loop-helix DNA-binding domain"/>
    <property type="match status" value="1"/>
</dbReference>
<evidence type="ECO:0000256" key="5">
    <source>
        <dbReference type="ARBA" id="ARBA00023125"/>
    </source>
</evidence>
<reference evidence="11 12" key="1">
    <citation type="submission" date="2017-12" db="EMBL/GenBank/DDBJ databases">
        <title>Hemimetabolous genomes reveal molecular basis of termite eusociality.</title>
        <authorList>
            <person name="Harrison M.C."/>
            <person name="Jongepier E."/>
            <person name="Robertson H.M."/>
            <person name="Arning N."/>
            <person name="Bitard-Feildel T."/>
            <person name="Chao H."/>
            <person name="Childers C.P."/>
            <person name="Dinh H."/>
            <person name="Doddapaneni H."/>
            <person name="Dugan S."/>
            <person name="Gowin J."/>
            <person name="Greiner C."/>
            <person name="Han Y."/>
            <person name="Hu H."/>
            <person name="Hughes D.S.T."/>
            <person name="Huylmans A.-K."/>
            <person name="Kemena C."/>
            <person name="Kremer L.P.M."/>
            <person name="Lee S.L."/>
            <person name="Lopez-Ezquerra A."/>
            <person name="Mallet L."/>
            <person name="Monroy-Kuhn J.M."/>
            <person name="Moser A."/>
            <person name="Murali S.C."/>
            <person name="Muzny D.M."/>
            <person name="Otani S."/>
            <person name="Piulachs M.-D."/>
            <person name="Poelchau M."/>
            <person name="Qu J."/>
            <person name="Schaub F."/>
            <person name="Wada-Katsumata A."/>
            <person name="Worley K.C."/>
            <person name="Xie Q."/>
            <person name="Ylla G."/>
            <person name="Poulsen M."/>
            <person name="Gibbs R.A."/>
            <person name="Schal C."/>
            <person name="Richards S."/>
            <person name="Belles X."/>
            <person name="Korb J."/>
            <person name="Bornberg-Bauer E."/>
        </authorList>
    </citation>
    <scope>NUCLEOTIDE SEQUENCE [LARGE SCALE GENOMIC DNA]</scope>
    <source>
        <tissue evidence="11">Whole body</tissue>
    </source>
</reference>
<dbReference type="GO" id="GO:0046983">
    <property type="term" value="F:protein dimerization activity"/>
    <property type="evidence" value="ECO:0007669"/>
    <property type="project" value="InterPro"/>
</dbReference>
<keyword evidence="5" id="KW-0238">DNA-binding</keyword>
<dbReference type="FunFam" id="3.30.450.20:FF:000005">
    <property type="entry name" value="Hypoxia-inducible factor 1 subunit alpha"/>
    <property type="match status" value="1"/>
</dbReference>
<dbReference type="Gene3D" id="3.30.450.20">
    <property type="entry name" value="PAS domain"/>
    <property type="match status" value="2"/>
</dbReference>
<comment type="caution">
    <text evidence="11">The sequence shown here is derived from an EMBL/GenBank/DDBJ whole genome shotgun (WGS) entry which is preliminary data.</text>
</comment>